<keyword evidence="2" id="KW-0732">Signal</keyword>
<dbReference type="AlphaFoldDB" id="G4QKI0"/>
<dbReference type="EMBL" id="CP003060">
    <property type="protein sequence ID" value="AEP30046.1"/>
    <property type="molecule type" value="Genomic_DNA"/>
</dbReference>
<feature type="chain" id="PRO_5003467650" description="PEP-CTERM sorting domain-containing protein" evidence="2">
    <location>
        <begin position="24"/>
        <end position="247"/>
    </location>
</feature>
<evidence type="ECO:0008006" key="5">
    <source>
        <dbReference type="Google" id="ProtNLM"/>
    </source>
</evidence>
<feature type="transmembrane region" description="Helical" evidence="1">
    <location>
        <begin position="219"/>
        <end position="237"/>
    </location>
</feature>
<keyword evidence="1" id="KW-0812">Transmembrane</keyword>
<proteinExistence type="predicted"/>
<dbReference type="KEGG" id="gni:GNIT_1937"/>
<feature type="signal peptide" evidence="2">
    <location>
        <begin position="1"/>
        <end position="23"/>
    </location>
</feature>
<keyword evidence="4" id="KW-1185">Reference proteome</keyword>
<gene>
    <name evidence="3" type="ordered locus">GNIT_1937</name>
</gene>
<organism evidence="3 4">
    <name type="scientific">Glaciecola nitratireducens (strain JCM 12485 / KCTC 12276 / FR1064)</name>
    <dbReference type="NCBI Taxonomy" id="1085623"/>
    <lineage>
        <taxon>Bacteria</taxon>
        <taxon>Pseudomonadati</taxon>
        <taxon>Pseudomonadota</taxon>
        <taxon>Gammaproteobacteria</taxon>
        <taxon>Alteromonadales</taxon>
        <taxon>Alteromonadaceae</taxon>
        <taxon>Brumicola</taxon>
    </lineage>
</organism>
<keyword evidence="1" id="KW-1133">Transmembrane helix</keyword>
<dbReference type="OrthoDB" id="7063030at2"/>
<evidence type="ECO:0000313" key="4">
    <source>
        <dbReference type="Proteomes" id="UP000009282"/>
    </source>
</evidence>
<evidence type="ECO:0000256" key="2">
    <source>
        <dbReference type="SAM" id="SignalP"/>
    </source>
</evidence>
<dbReference type="RefSeq" id="WP_014108920.1">
    <property type="nucleotide sequence ID" value="NC_016041.1"/>
</dbReference>
<dbReference type="HOGENOM" id="CLU_1011576_0_0_6"/>
<protein>
    <recommendedName>
        <fullName evidence="5">PEP-CTERM sorting domain-containing protein</fullName>
    </recommendedName>
</protein>
<name>G4QKI0_GLANF</name>
<evidence type="ECO:0000313" key="3">
    <source>
        <dbReference type="EMBL" id="AEP30046.1"/>
    </source>
</evidence>
<keyword evidence="1" id="KW-0472">Membrane</keyword>
<sequence length="247" mass="26171">MKKNMTLRLCAAFLSVAALSANAAVIEVLPSASDWGTGDANSAITNTVAKDGNGSLELNGDRTRFFGLGNPYNNASNIGLLSDLTNFTFDWLIAGTSISNLSPDYTPALRLHLWNADGSVRSELIWEGAYNGTYGNTDRDVWYSTSFSDNFYLGGAATPDYNVSLGDQITQLAMGTYISAISVGVGSSAGNGYKAFADNVTIGFAGQESRTFNFETDSVAVSTPASLGLFSLGLLMLSTRLRKMKAA</sequence>
<accession>G4QKI0</accession>
<dbReference type="Proteomes" id="UP000009282">
    <property type="component" value="Chromosome"/>
</dbReference>
<reference evidence="3 4" key="1">
    <citation type="journal article" date="2011" name="J. Bacteriol.">
        <title>Complete genome sequence of seawater bacterium Glaciecola nitratireducens FR1064T.</title>
        <authorList>
            <person name="Bian F."/>
            <person name="Qin Q.L."/>
            <person name="Xie B.B."/>
            <person name="Shu Y.L."/>
            <person name="Zhang X.Y."/>
            <person name="Yu Y."/>
            <person name="Chen B."/>
            <person name="Chen X.L."/>
            <person name="Zhou B.C."/>
            <person name="Zhang Y.Z."/>
        </authorList>
    </citation>
    <scope>NUCLEOTIDE SEQUENCE [LARGE SCALE GENOMIC DNA]</scope>
    <source>
        <strain evidence="4">JCM 12485 / KCTC 12276 / FR1064</strain>
    </source>
</reference>
<dbReference type="eggNOG" id="COG4932">
    <property type="taxonomic scope" value="Bacteria"/>
</dbReference>
<evidence type="ECO:0000256" key="1">
    <source>
        <dbReference type="SAM" id="Phobius"/>
    </source>
</evidence>